<feature type="region of interest" description="Disordered" evidence="1">
    <location>
        <begin position="83"/>
        <end position="173"/>
    </location>
</feature>
<dbReference type="AlphaFoldDB" id="A0A5R9JBR6"/>
<gene>
    <name evidence="2" type="ORF">FE263_06385</name>
</gene>
<evidence type="ECO:0000256" key="1">
    <source>
        <dbReference type="SAM" id="MobiDB-lite"/>
    </source>
</evidence>
<reference evidence="2 3" key="1">
    <citation type="submission" date="2019-05" db="EMBL/GenBank/DDBJ databases">
        <authorList>
            <person name="Pankratov T."/>
            <person name="Grouzdev D."/>
        </authorList>
    </citation>
    <scope>NUCLEOTIDE SEQUENCE [LARGE SCALE GENOMIC DNA]</scope>
    <source>
        <strain evidence="2 3">KEBCLARHB70R</strain>
    </source>
</reference>
<dbReference type="Gene3D" id="1.10.10.60">
    <property type="entry name" value="Homeodomain-like"/>
    <property type="match status" value="1"/>
</dbReference>
<dbReference type="EMBL" id="VCDI01000002">
    <property type="protein sequence ID" value="TLU73061.1"/>
    <property type="molecule type" value="Genomic_DNA"/>
</dbReference>
<comment type="caution">
    <text evidence="2">The sequence shown here is derived from an EMBL/GenBank/DDBJ whole genome shotgun (WGS) entry which is preliminary data.</text>
</comment>
<dbReference type="InterPro" id="IPR011681">
    <property type="entry name" value="GcrA"/>
</dbReference>
<feature type="region of interest" description="Disordered" evidence="1">
    <location>
        <begin position="42"/>
        <end position="68"/>
    </location>
</feature>
<organism evidence="2 3">
    <name type="scientific">Lichenicoccus roseus</name>
    <dbReference type="NCBI Taxonomy" id="2683649"/>
    <lineage>
        <taxon>Bacteria</taxon>
        <taxon>Pseudomonadati</taxon>
        <taxon>Pseudomonadota</taxon>
        <taxon>Alphaproteobacteria</taxon>
        <taxon>Acetobacterales</taxon>
        <taxon>Acetobacteraceae</taxon>
        <taxon>Lichenicoccus</taxon>
    </lineage>
</organism>
<keyword evidence="3" id="KW-1185">Reference proteome</keyword>
<dbReference type="Proteomes" id="UP000305654">
    <property type="component" value="Unassembled WGS sequence"/>
</dbReference>
<dbReference type="OrthoDB" id="9798071at2"/>
<sequence>MEWNEETISRLRSLWQEGHSTAEIGRRMSITKNAVVGKAHRLTLPPRPSPIRKGLTGAPGTSPAGKTADGIRHAMAARNALRTVAARPDPARPSGETATSQRPVPAPVQAINQAPRGHHTPDAQLRPVSPSPAADSLGHSNVTPMRRRVVDTAGSGRPSGGIEEQGHQAGLGRSEVGRRRLACCWPLGEPGTKQFRFCGGDPIPGKPYCTEHAQLAYVKLRDRRDTA</sequence>
<name>A0A5R9JBR6_9PROT</name>
<protein>
    <submittedName>
        <fullName evidence="2">GcrA cell cycle regulator</fullName>
    </submittedName>
</protein>
<dbReference type="Pfam" id="PF07750">
    <property type="entry name" value="GcrA"/>
    <property type="match status" value="2"/>
</dbReference>
<evidence type="ECO:0000313" key="2">
    <source>
        <dbReference type="EMBL" id="TLU73061.1"/>
    </source>
</evidence>
<dbReference type="RefSeq" id="WP_138325134.1">
    <property type="nucleotide sequence ID" value="NZ_VCDI01000002.1"/>
</dbReference>
<evidence type="ECO:0000313" key="3">
    <source>
        <dbReference type="Proteomes" id="UP000305654"/>
    </source>
</evidence>
<accession>A0A5R9JBR6</accession>
<proteinExistence type="predicted"/>